<accession>A0A9Q1IQ18</accession>
<proteinExistence type="predicted"/>
<dbReference type="EMBL" id="JAINUF010000010">
    <property type="protein sequence ID" value="KAJ8348885.1"/>
    <property type="molecule type" value="Genomic_DNA"/>
</dbReference>
<gene>
    <name evidence="1" type="ORF">SKAU_G00274740</name>
</gene>
<dbReference type="AlphaFoldDB" id="A0A9Q1IQ18"/>
<sequence>MSCSWRKRTALQTHALATVSSADRGVNGALPLSLLLVSPNPSLYPSPAGALMILFHSKSRQMDSCRQSCPLFTGWSEITSRHPVHKPNSKTTLANCYFFCGHRRTGGKKGK</sequence>
<name>A0A9Q1IQ18_SYNKA</name>
<evidence type="ECO:0000313" key="1">
    <source>
        <dbReference type="EMBL" id="KAJ8348885.1"/>
    </source>
</evidence>
<organism evidence="1 2">
    <name type="scientific">Synaphobranchus kaupii</name>
    <name type="common">Kaup's arrowtooth eel</name>
    <dbReference type="NCBI Taxonomy" id="118154"/>
    <lineage>
        <taxon>Eukaryota</taxon>
        <taxon>Metazoa</taxon>
        <taxon>Chordata</taxon>
        <taxon>Craniata</taxon>
        <taxon>Vertebrata</taxon>
        <taxon>Euteleostomi</taxon>
        <taxon>Actinopterygii</taxon>
        <taxon>Neopterygii</taxon>
        <taxon>Teleostei</taxon>
        <taxon>Anguilliformes</taxon>
        <taxon>Synaphobranchidae</taxon>
        <taxon>Synaphobranchus</taxon>
    </lineage>
</organism>
<dbReference type="Proteomes" id="UP001152622">
    <property type="component" value="Chromosome 10"/>
</dbReference>
<keyword evidence="2" id="KW-1185">Reference proteome</keyword>
<comment type="caution">
    <text evidence="1">The sequence shown here is derived from an EMBL/GenBank/DDBJ whole genome shotgun (WGS) entry which is preliminary data.</text>
</comment>
<evidence type="ECO:0000313" key="2">
    <source>
        <dbReference type="Proteomes" id="UP001152622"/>
    </source>
</evidence>
<reference evidence="1" key="1">
    <citation type="journal article" date="2023" name="Science">
        <title>Genome structures resolve the early diversification of teleost fishes.</title>
        <authorList>
            <person name="Parey E."/>
            <person name="Louis A."/>
            <person name="Montfort J."/>
            <person name="Bouchez O."/>
            <person name="Roques C."/>
            <person name="Iampietro C."/>
            <person name="Lluch J."/>
            <person name="Castinel A."/>
            <person name="Donnadieu C."/>
            <person name="Desvignes T."/>
            <person name="Floi Bucao C."/>
            <person name="Jouanno E."/>
            <person name="Wen M."/>
            <person name="Mejri S."/>
            <person name="Dirks R."/>
            <person name="Jansen H."/>
            <person name="Henkel C."/>
            <person name="Chen W.J."/>
            <person name="Zahm M."/>
            <person name="Cabau C."/>
            <person name="Klopp C."/>
            <person name="Thompson A.W."/>
            <person name="Robinson-Rechavi M."/>
            <person name="Braasch I."/>
            <person name="Lecointre G."/>
            <person name="Bobe J."/>
            <person name="Postlethwait J.H."/>
            <person name="Berthelot C."/>
            <person name="Roest Crollius H."/>
            <person name="Guiguen Y."/>
        </authorList>
    </citation>
    <scope>NUCLEOTIDE SEQUENCE</scope>
    <source>
        <strain evidence="1">WJC10195</strain>
    </source>
</reference>
<protein>
    <submittedName>
        <fullName evidence="1">Uncharacterized protein</fullName>
    </submittedName>
</protein>